<feature type="domain" description="Alcohol dehydrogenase-like N-terminal" evidence="7">
    <location>
        <begin position="33"/>
        <end position="146"/>
    </location>
</feature>
<evidence type="ECO:0000256" key="1">
    <source>
        <dbReference type="ARBA" id="ARBA00001947"/>
    </source>
</evidence>
<evidence type="ECO:0000256" key="4">
    <source>
        <dbReference type="ARBA" id="ARBA00022833"/>
    </source>
</evidence>
<keyword evidence="4" id="KW-0862">Zinc</keyword>
<evidence type="ECO:0000313" key="9">
    <source>
        <dbReference type="Proteomes" id="UP000044602"/>
    </source>
</evidence>
<dbReference type="InterPro" id="IPR011032">
    <property type="entry name" value="GroES-like_sf"/>
</dbReference>
<dbReference type="PANTHER" id="PTHR42940:SF8">
    <property type="entry name" value="VACUOLAR PROTEIN SORTING-ASSOCIATED PROTEIN 11"/>
    <property type="match status" value="1"/>
</dbReference>
<name>A0A0G4MCU0_VERLO</name>
<dbReference type="GO" id="GO:0004022">
    <property type="term" value="F:alcohol dehydrogenase (NAD+) activity"/>
    <property type="evidence" value="ECO:0007669"/>
    <property type="project" value="TreeGrafter"/>
</dbReference>
<dbReference type="AlphaFoldDB" id="A0A0G4MCU0"/>
<evidence type="ECO:0000256" key="2">
    <source>
        <dbReference type="ARBA" id="ARBA00008072"/>
    </source>
</evidence>
<evidence type="ECO:0000256" key="5">
    <source>
        <dbReference type="ARBA" id="ARBA00023002"/>
    </source>
</evidence>
<keyword evidence="3" id="KW-0479">Metal-binding</keyword>
<sequence length="241" mass="25879">MGSLPTETMLAAQYNTTKNKVEVNEVPIPRCDDNEILMKTACATLCHSDLMLLWGHTAEKPPTNTMTIGHENTGTIVAMGKNFRGFEIGDKVGCLGCSSACYECEGCQVHNLFCDKGTQRLHGFQTAGHFAEYSVTDYRNAMALPDGMDMATAAPLFCAGITSYHCVKGCNLVRGQWIAIIGCGGLGHLAVQYAKAMGLKVIGLDISDAQLEDAKALGADVLGPKGGMRPIGDRLLFNRRN</sequence>
<comment type="similarity">
    <text evidence="2">Belongs to the zinc-containing alcohol dehydrogenase family.</text>
</comment>
<feature type="domain" description="Alcohol dehydrogenase-like C-terminal" evidence="6">
    <location>
        <begin position="185"/>
        <end position="222"/>
    </location>
</feature>
<keyword evidence="5" id="KW-0560">Oxidoreductase</keyword>
<reference evidence="9" key="1">
    <citation type="submission" date="2015-05" db="EMBL/GenBank/DDBJ databases">
        <authorList>
            <person name="Fogelqvist Johan"/>
        </authorList>
    </citation>
    <scope>NUCLEOTIDE SEQUENCE [LARGE SCALE GENOMIC DNA]</scope>
</reference>
<dbReference type="GO" id="GO:0046872">
    <property type="term" value="F:metal ion binding"/>
    <property type="evidence" value="ECO:0007669"/>
    <property type="project" value="UniProtKB-KW"/>
</dbReference>
<organism evidence="8 9">
    <name type="scientific">Verticillium longisporum</name>
    <name type="common">Verticillium dahliae var. longisporum</name>
    <dbReference type="NCBI Taxonomy" id="100787"/>
    <lineage>
        <taxon>Eukaryota</taxon>
        <taxon>Fungi</taxon>
        <taxon>Dikarya</taxon>
        <taxon>Ascomycota</taxon>
        <taxon>Pezizomycotina</taxon>
        <taxon>Sordariomycetes</taxon>
        <taxon>Hypocreomycetidae</taxon>
        <taxon>Glomerellales</taxon>
        <taxon>Plectosphaerellaceae</taxon>
        <taxon>Verticillium</taxon>
    </lineage>
</organism>
<dbReference type="Pfam" id="PF08240">
    <property type="entry name" value="ADH_N"/>
    <property type="match status" value="1"/>
</dbReference>
<dbReference type="InterPro" id="IPR013154">
    <property type="entry name" value="ADH-like_N"/>
</dbReference>
<dbReference type="GO" id="GO:0005737">
    <property type="term" value="C:cytoplasm"/>
    <property type="evidence" value="ECO:0007669"/>
    <property type="project" value="TreeGrafter"/>
</dbReference>
<dbReference type="SUPFAM" id="SSF51735">
    <property type="entry name" value="NAD(P)-binding Rossmann-fold domains"/>
    <property type="match status" value="1"/>
</dbReference>
<dbReference type="InterPro" id="IPR036291">
    <property type="entry name" value="NAD(P)-bd_dom_sf"/>
</dbReference>
<dbReference type="SUPFAM" id="SSF50129">
    <property type="entry name" value="GroES-like"/>
    <property type="match status" value="1"/>
</dbReference>
<dbReference type="Gene3D" id="3.40.50.720">
    <property type="entry name" value="NAD(P)-binding Rossmann-like Domain"/>
    <property type="match status" value="1"/>
</dbReference>
<gene>
    <name evidence="8" type="ORF">BN1708_016052</name>
</gene>
<dbReference type="Pfam" id="PF00107">
    <property type="entry name" value="ADH_zinc_N"/>
    <property type="match status" value="1"/>
</dbReference>
<evidence type="ECO:0000259" key="7">
    <source>
        <dbReference type="Pfam" id="PF08240"/>
    </source>
</evidence>
<comment type="cofactor">
    <cofactor evidence="1">
        <name>Zn(2+)</name>
        <dbReference type="ChEBI" id="CHEBI:29105"/>
    </cofactor>
</comment>
<protein>
    <submittedName>
        <fullName evidence="8">Uncharacterized protein</fullName>
    </submittedName>
</protein>
<dbReference type="Gene3D" id="3.90.180.10">
    <property type="entry name" value="Medium-chain alcohol dehydrogenases, catalytic domain"/>
    <property type="match status" value="1"/>
</dbReference>
<dbReference type="Proteomes" id="UP000044602">
    <property type="component" value="Unassembled WGS sequence"/>
</dbReference>
<dbReference type="STRING" id="100787.A0A0G4MCU0"/>
<evidence type="ECO:0000256" key="3">
    <source>
        <dbReference type="ARBA" id="ARBA00022723"/>
    </source>
</evidence>
<accession>A0A0G4MCU0</accession>
<evidence type="ECO:0000313" key="8">
    <source>
        <dbReference type="EMBL" id="CRK31946.1"/>
    </source>
</evidence>
<keyword evidence="9" id="KW-1185">Reference proteome</keyword>
<proteinExistence type="inferred from homology"/>
<dbReference type="InterPro" id="IPR013149">
    <property type="entry name" value="ADH-like_C"/>
</dbReference>
<dbReference type="EMBL" id="CVQH01021961">
    <property type="protein sequence ID" value="CRK31946.1"/>
    <property type="molecule type" value="Genomic_DNA"/>
</dbReference>
<evidence type="ECO:0000259" key="6">
    <source>
        <dbReference type="Pfam" id="PF00107"/>
    </source>
</evidence>
<dbReference type="PANTHER" id="PTHR42940">
    <property type="entry name" value="ALCOHOL DEHYDROGENASE 1-RELATED"/>
    <property type="match status" value="1"/>
</dbReference>